<feature type="domain" description="RelA/SpoT" evidence="2">
    <location>
        <begin position="73"/>
        <end position="184"/>
    </location>
</feature>
<dbReference type="Proteomes" id="UP001549122">
    <property type="component" value="Unassembled WGS sequence"/>
</dbReference>
<keyword evidence="4" id="KW-1185">Reference proteome</keyword>
<gene>
    <name evidence="3" type="ORF">ABID29_000338</name>
</gene>
<dbReference type="SMART" id="SM00954">
    <property type="entry name" value="RelA_SpoT"/>
    <property type="match status" value="1"/>
</dbReference>
<comment type="caution">
    <text evidence="3">The sequence shown here is derived from an EMBL/GenBank/DDBJ whole genome shotgun (WGS) entry which is preliminary data.</text>
</comment>
<protein>
    <recommendedName>
        <fullName evidence="2">RelA/SpoT domain-containing protein</fullName>
    </recommendedName>
</protein>
<organism evidence="3 4">
    <name type="scientific">Streptococcus rupicaprae</name>
    <dbReference type="NCBI Taxonomy" id="759619"/>
    <lineage>
        <taxon>Bacteria</taxon>
        <taxon>Bacillati</taxon>
        <taxon>Bacillota</taxon>
        <taxon>Bacilli</taxon>
        <taxon>Lactobacillales</taxon>
        <taxon>Streptococcaceae</taxon>
        <taxon>Streptococcus</taxon>
    </lineage>
</organism>
<evidence type="ECO:0000259" key="2">
    <source>
        <dbReference type="SMART" id="SM00954"/>
    </source>
</evidence>
<accession>A0ABV2FF87</accession>
<evidence type="ECO:0000313" key="4">
    <source>
        <dbReference type="Proteomes" id="UP001549122"/>
    </source>
</evidence>
<dbReference type="Pfam" id="PF04607">
    <property type="entry name" value="RelA_SpoT"/>
    <property type="match status" value="1"/>
</dbReference>
<proteinExistence type="predicted"/>
<sequence length="186" mass="22696">MLEKVERLIDEINKLHLQYSKDYFETGKVEKVNLKHTFAKVPTQHILSYRLNLHESINDYLMRSDTKDITFYYRVKTAESILDKIARFQQRAEGYPVNSILNDIFGVRMILNSEEISLVMERLDDWQEKFGLKNWYLRDKDEYTGIHIYFKNKNNFYYPWELQLWDEKDLERNIASHIKYKRHFVN</sequence>
<evidence type="ECO:0000313" key="3">
    <source>
        <dbReference type="EMBL" id="MET3557229.1"/>
    </source>
</evidence>
<dbReference type="InterPro" id="IPR043519">
    <property type="entry name" value="NT_sf"/>
</dbReference>
<name>A0ABV2FF87_9STRE</name>
<evidence type="ECO:0000256" key="1">
    <source>
        <dbReference type="ARBA" id="ARBA00004976"/>
    </source>
</evidence>
<comment type="pathway">
    <text evidence="1">Purine metabolism; ppGpp biosynthesis; ppGpp from GTP: step 1/2.</text>
</comment>
<dbReference type="Gene3D" id="3.30.460.10">
    <property type="entry name" value="Beta Polymerase, domain 2"/>
    <property type="match status" value="1"/>
</dbReference>
<dbReference type="SUPFAM" id="SSF81301">
    <property type="entry name" value="Nucleotidyltransferase"/>
    <property type="match status" value="1"/>
</dbReference>
<reference evidence="3 4" key="1">
    <citation type="submission" date="2024-06" db="EMBL/GenBank/DDBJ databases">
        <title>Genomic Encyclopedia of Type Strains, Phase IV (KMG-IV): sequencing the most valuable type-strain genomes for metagenomic binning, comparative biology and taxonomic classification.</title>
        <authorList>
            <person name="Goeker M."/>
        </authorList>
    </citation>
    <scope>NUCLEOTIDE SEQUENCE [LARGE SCALE GENOMIC DNA]</scope>
    <source>
        <strain evidence="3 4">DSM 28303</strain>
    </source>
</reference>
<dbReference type="EMBL" id="JBEPLO010000003">
    <property type="protein sequence ID" value="MET3557229.1"/>
    <property type="molecule type" value="Genomic_DNA"/>
</dbReference>
<dbReference type="InterPro" id="IPR007685">
    <property type="entry name" value="RelA_SpoT"/>
</dbReference>
<dbReference type="RefSeq" id="WP_354363960.1">
    <property type="nucleotide sequence ID" value="NZ_JBEPLO010000003.1"/>
</dbReference>